<evidence type="ECO:0008006" key="3">
    <source>
        <dbReference type="Google" id="ProtNLM"/>
    </source>
</evidence>
<comment type="caution">
    <text evidence="1">The sequence shown here is derived from an EMBL/GenBank/DDBJ whole genome shotgun (WGS) entry which is preliminary data.</text>
</comment>
<proteinExistence type="predicted"/>
<protein>
    <recommendedName>
        <fullName evidence="3">XkdX family protein</fullName>
    </recommendedName>
</protein>
<dbReference type="Proteomes" id="UP001165367">
    <property type="component" value="Unassembled WGS sequence"/>
</dbReference>
<gene>
    <name evidence="1" type="ORF">LZZ85_13015</name>
</gene>
<name>A0ABS9KSA9_9BACT</name>
<sequence length="48" mass="5376">MSSIISTLLFDKELVSKIKKSNPDINFLYTQLISGKITLQEYVTAANV</sequence>
<keyword evidence="2" id="KW-1185">Reference proteome</keyword>
<dbReference type="RefSeq" id="WP_237872365.1">
    <property type="nucleotide sequence ID" value="NZ_JAKLTR010000007.1"/>
</dbReference>
<organism evidence="1 2">
    <name type="scientific">Terrimonas ginsenosidimutans</name>
    <dbReference type="NCBI Taxonomy" id="2908004"/>
    <lineage>
        <taxon>Bacteria</taxon>
        <taxon>Pseudomonadati</taxon>
        <taxon>Bacteroidota</taxon>
        <taxon>Chitinophagia</taxon>
        <taxon>Chitinophagales</taxon>
        <taxon>Chitinophagaceae</taxon>
        <taxon>Terrimonas</taxon>
    </lineage>
</organism>
<accession>A0ABS9KSA9</accession>
<reference evidence="1" key="1">
    <citation type="submission" date="2022-01" db="EMBL/GenBank/DDBJ databases">
        <authorList>
            <person name="Jo J.-H."/>
            <person name="Im W.-T."/>
        </authorList>
    </citation>
    <scope>NUCLEOTIDE SEQUENCE</scope>
    <source>
        <strain evidence="1">NA20</strain>
    </source>
</reference>
<dbReference type="EMBL" id="JAKLTR010000007">
    <property type="protein sequence ID" value="MCG2615214.1"/>
    <property type="molecule type" value="Genomic_DNA"/>
</dbReference>
<evidence type="ECO:0000313" key="2">
    <source>
        <dbReference type="Proteomes" id="UP001165367"/>
    </source>
</evidence>
<evidence type="ECO:0000313" key="1">
    <source>
        <dbReference type="EMBL" id="MCG2615214.1"/>
    </source>
</evidence>